<gene>
    <name evidence="3" type="ORF">GCM10010468_18810</name>
</gene>
<dbReference type="Pfam" id="PF00501">
    <property type="entry name" value="AMP-binding"/>
    <property type="match status" value="1"/>
</dbReference>
<dbReference type="SUPFAM" id="SSF56801">
    <property type="entry name" value="Acetyl-CoA synthetase-like"/>
    <property type="match status" value="1"/>
</dbReference>
<dbReference type="Proteomes" id="UP001501237">
    <property type="component" value="Unassembled WGS sequence"/>
</dbReference>
<dbReference type="InterPro" id="IPR045851">
    <property type="entry name" value="AMP-bd_C_sf"/>
</dbReference>
<comment type="caution">
    <text evidence="3">The sequence shown here is derived from an EMBL/GenBank/DDBJ whole genome shotgun (WGS) entry which is preliminary data.</text>
</comment>
<dbReference type="EMBL" id="BAAAUV010000004">
    <property type="protein sequence ID" value="GAA3204329.1"/>
    <property type="molecule type" value="Genomic_DNA"/>
</dbReference>
<dbReference type="Gene3D" id="3.30.300.30">
    <property type="match status" value="1"/>
</dbReference>
<dbReference type="InterPro" id="IPR042099">
    <property type="entry name" value="ANL_N_sf"/>
</dbReference>
<evidence type="ECO:0000259" key="1">
    <source>
        <dbReference type="Pfam" id="PF00501"/>
    </source>
</evidence>
<keyword evidence="3" id="KW-0436">Ligase</keyword>
<accession>A0ABP6Q5C2</accession>
<dbReference type="PROSITE" id="PS00455">
    <property type="entry name" value="AMP_BINDING"/>
    <property type="match status" value="1"/>
</dbReference>
<evidence type="ECO:0000259" key="2">
    <source>
        <dbReference type="Pfam" id="PF13193"/>
    </source>
</evidence>
<sequence>MYSLASVLDQHAQRRPGKTVLVQEDRRITAGELRDRVGALARGLLGAGVGPGDVVGVLLYNHVEFLELLFAVNRIGAVILPLNYRLAPAEWEYILGNAEAVAIVTESEFAPAVGGLALDRLRTRIILDGPAEGWTPYASLLETGGPAPDPVDVPEDGLQRLMYTSGTTSRPKGVRISHGNVLYKNLGQIIHLGLTHEDVTLVCGPLYHVGALDLPALATWHAGGSLVLVRKFDAGEVLAAMQRERPTNVWLAPAMMNAVLEHPALAETDTSSVRFIIGGGEKMPEAIVRRIAEGFPGTWFADAYGLTETVSGDTFLDREHALTKIGSVGRPLPHLRVRVVDESGADVAPGELGEIALRGPKVFRGYWRDEEATKRAIRDGWFHTGDVGRLDADGFLYIEDRKKDMIISGGENIATPEVERVLYEHPAVLEAAVVGLPHERWGEVPHAFVVARPGTTVTAEEIREFCRARLAKFKVPARVDLIAELPRTPSGKVLKRVLRDGTTG</sequence>
<dbReference type="InterPro" id="IPR025110">
    <property type="entry name" value="AMP-bd_C"/>
</dbReference>
<name>A0ABP6Q5C2_9ACTN</name>
<dbReference type="GO" id="GO:0016874">
    <property type="term" value="F:ligase activity"/>
    <property type="evidence" value="ECO:0007669"/>
    <property type="project" value="UniProtKB-KW"/>
</dbReference>
<evidence type="ECO:0000313" key="4">
    <source>
        <dbReference type="Proteomes" id="UP001501237"/>
    </source>
</evidence>
<proteinExistence type="predicted"/>
<feature type="domain" description="AMP-dependent synthetase/ligase" evidence="1">
    <location>
        <begin position="9"/>
        <end position="367"/>
    </location>
</feature>
<dbReference type="RefSeq" id="WP_344824829.1">
    <property type="nucleotide sequence ID" value="NZ_BAAAUV010000004.1"/>
</dbReference>
<evidence type="ECO:0000313" key="3">
    <source>
        <dbReference type="EMBL" id="GAA3204329.1"/>
    </source>
</evidence>
<dbReference type="NCBIfam" id="NF004837">
    <property type="entry name" value="PRK06187.1"/>
    <property type="match status" value="1"/>
</dbReference>
<reference evidence="4" key="1">
    <citation type="journal article" date="2019" name="Int. J. Syst. Evol. Microbiol.">
        <title>The Global Catalogue of Microorganisms (GCM) 10K type strain sequencing project: providing services to taxonomists for standard genome sequencing and annotation.</title>
        <authorList>
            <consortium name="The Broad Institute Genomics Platform"/>
            <consortium name="The Broad Institute Genome Sequencing Center for Infectious Disease"/>
            <person name="Wu L."/>
            <person name="Ma J."/>
        </authorList>
    </citation>
    <scope>NUCLEOTIDE SEQUENCE [LARGE SCALE GENOMIC DNA]</scope>
    <source>
        <strain evidence="4">JCM 9377</strain>
    </source>
</reference>
<organism evidence="3 4">
    <name type="scientific">Actinocorallia longicatena</name>
    <dbReference type="NCBI Taxonomy" id="111803"/>
    <lineage>
        <taxon>Bacteria</taxon>
        <taxon>Bacillati</taxon>
        <taxon>Actinomycetota</taxon>
        <taxon>Actinomycetes</taxon>
        <taxon>Streptosporangiales</taxon>
        <taxon>Thermomonosporaceae</taxon>
        <taxon>Actinocorallia</taxon>
    </lineage>
</organism>
<dbReference type="InterPro" id="IPR020845">
    <property type="entry name" value="AMP-binding_CS"/>
</dbReference>
<dbReference type="PANTHER" id="PTHR43767:SF1">
    <property type="entry name" value="NONRIBOSOMAL PEPTIDE SYNTHASE PES1 (EUROFUNG)-RELATED"/>
    <property type="match status" value="1"/>
</dbReference>
<dbReference type="PANTHER" id="PTHR43767">
    <property type="entry name" value="LONG-CHAIN-FATTY-ACID--COA LIGASE"/>
    <property type="match status" value="1"/>
</dbReference>
<protein>
    <submittedName>
        <fullName evidence="3">Long-chain fatty acid--CoA ligase</fullName>
    </submittedName>
</protein>
<dbReference type="Pfam" id="PF13193">
    <property type="entry name" value="AMP-binding_C"/>
    <property type="match status" value="1"/>
</dbReference>
<keyword evidence="4" id="KW-1185">Reference proteome</keyword>
<feature type="domain" description="AMP-binding enzyme C-terminal" evidence="2">
    <location>
        <begin position="417"/>
        <end position="492"/>
    </location>
</feature>
<dbReference type="InterPro" id="IPR050237">
    <property type="entry name" value="ATP-dep_AMP-bd_enzyme"/>
</dbReference>
<dbReference type="InterPro" id="IPR000873">
    <property type="entry name" value="AMP-dep_synth/lig_dom"/>
</dbReference>
<dbReference type="Gene3D" id="3.40.50.12780">
    <property type="entry name" value="N-terminal domain of ligase-like"/>
    <property type="match status" value="1"/>
</dbReference>
<dbReference type="CDD" id="cd17631">
    <property type="entry name" value="FACL_FadD13-like"/>
    <property type="match status" value="1"/>
</dbReference>